<dbReference type="PANTHER" id="PTHR12313">
    <property type="entry name" value="E3 UBIQUITIN-PROTEIN LIGASE RNF5-RELATED"/>
    <property type="match status" value="1"/>
</dbReference>
<comment type="caution">
    <text evidence="14">The sequence shown here is derived from an EMBL/GenBank/DDBJ whole genome shotgun (WGS) entry which is preliminary data.</text>
</comment>
<dbReference type="PROSITE" id="PS50089">
    <property type="entry name" value="ZF_RING_2"/>
    <property type="match status" value="1"/>
</dbReference>
<sequence>MTSGPSASYHRSPTSQATRVLPPHFLCNICDDVCCDPVVTMCGHLFCWPCLYHTCTSVPRAEEASPCPVCHQDVRDRILPIYGCGRKASSALMAERFHGRSTPCRPSPPPVCRSVPPFPSRVGDSESPIQHPGIRQEHRAYDHLGETRFDDLPSNSQTMLYNFHNFTTYMLHIRSRDLRRGRGSRLCNEKERAVQWATFFFVFIASIGFLVC</sequence>
<keyword evidence="9" id="KW-0862">Zinc</keyword>
<dbReference type="InterPro" id="IPR017907">
    <property type="entry name" value="Znf_RING_CS"/>
</dbReference>
<evidence type="ECO:0000256" key="10">
    <source>
        <dbReference type="ARBA" id="ARBA00023136"/>
    </source>
</evidence>
<accession>A0A8T2TYJ9</accession>
<evidence type="ECO:0000256" key="11">
    <source>
        <dbReference type="PROSITE-ProRule" id="PRU00175"/>
    </source>
</evidence>
<name>A0A8T2TYJ9_CERRI</name>
<protein>
    <recommendedName>
        <fullName evidence="4">RING-type E3 ubiquitin transferase</fullName>
        <ecNumber evidence="4">2.3.2.27</ecNumber>
    </recommendedName>
</protein>
<keyword evidence="10 12" id="KW-0472">Membrane</keyword>
<evidence type="ECO:0000256" key="5">
    <source>
        <dbReference type="ARBA" id="ARBA00022679"/>
    </source>
</evidence>
<dbReference type="InterPro" id="IPR045103">
    <property type="entry name" value="RNF5/RNF185-like"/>
</dbReference>
<dbReference type="PROSITE" id="PS00518">
    <property type="entry name" value="ZF_RING_1"/>
    <property type="match status" value="1"/>
</dbReference>
<dbReference type="Gene3D" id="3.30.40.10">
    <property type="entry name" value="Zinc/RING finger domain, C3HC4 (zinc finger)"/>
    <property type="match status" value="1"/>
</dbReference>
<evidence type="ECO:0000256" key="7">
    <source>
        <dbReference type="ARBA" id="ARBA00022771"/>
    </source>
</evidence>
<dbReference type="EMBL" id="CM035415">
    <property type="protein sequence ID" value="KAH7426643.1"/>
    <property type="molecule type" value="Genomic_DNA"/>
</dbReference>
<keyword evidence="8" id="KW-0833">Ubl conjugation pathway</keyword>
<dbReference type="SMART" id="SM00184">
    <property type="entry name" value="RING"/>
    <property type="match status" value="1"/>
</dbReference>
<dbReference type="EC" id="2.3.2.27" evidence="4"/>
<evidence type="ECO:0000256" key="12">
    <source>
        <dbReference type="SAM" id="Phobius"/>
    </source>
</evidence>
<evidence type="ECO:0000313" key="14">
    <source>
        <dbReference type="EMBL" id="KAH7426643.1"/>
    </source>
</evidence>
<organism evidence="14 15">
    <name type="scientific">Ceratopteris richardii</name>
    <name type="common">Triangle waterfern</name>
    <dbReference type="NCBI Taxonomy" id="49495"/>
    <lineage>
        <taxon>Eukaryota</taxon>
        <taxon>Viridiplantae</taxon>
        <taxon>Streptophyta</taxon>
        <taxon>Embryophyta</taxon>
        <taxon>Tracheophyta</taxon>
        <taxon>Polypodiopsida</taxon>
        <taxon>Polypodiidae</taxon>
        <taxon>Polypodiales</taxon>
        <taxon>Pteridineae</taxon>
        <taxon>Pteridaceae</taxon>
        <taxon>Parkerioideae</taxon>
        <taxon>Ceratopteris</taxon>
    </lineage>
</organism>
<proteinExistence type="predicted"/>
<comment type="catalytic activity">
    <reaction evidence="1">
        <text>S-ubiquitinyl-[E2 ubiquitin-conjugating enzyme]-L-cysteine + [acceptor protein]-L-lysine = [E2 ubiquitin-conjugating enzyme]-L-cysteine + N(6)-ubiquitinyl-[acceptor protein]-L-lysine.</text>
        <dbReference type="EC" id="2.3.2.27"/>
    </reaction>
</comment>
<evidence type="ECO:0000256" key="6">
    <source>
        <dbReference type="ARBA" id="ARBA00022723"/>
    </source>
</evidence>
<comment type="pathway">
    <text evidence="3">Protein modification; protein ubiquitination.</text>
</comment>
<evidence type="ECO:0000256" key="2">
    <source>
        <dbReference type="ARBA" id="ARBA00004308"/>
    </source>
</evidence>
<keyword evidence="7 11" id="KW-0863">Zinc-finger</keyword>
<keyword evidence="6" id="KW-0479">Metal-binding</keyword>
<keyword evidence="12" id="KW-0812">Transmembrane</keyword>
<dbReference type="GO" id="GO:0005783">
    <property type="term" value="C:endoplasmic reticulum"/>
    <property type="evidence" value="ECO:0007669"/>
    <property type="project" value="InterPro"/>
</dbReference>
<keyword evidence="15" id="KW-1185">Reference proteome</keyword>
<keyword evidence="5" id="KW-0808">Transferase</keyword>
<feature type="domain" description="RING-type" evidence="13">
    <location>
        <begin position="27"/>
        <end position="71"/>
    </location>
</feature>
<keyword evidence="12" id="KW-1133">Transmembrane helix</keyword>
<evidence type="ECO:0000256" key="3">
    <source>
        <dbReference type="ARBA" id="ARBA00004906"/>
    </source>
</evidence>
<gene>
    <name evidence="14" type="ORF">KP509_10G009800</name>
</gene>
<dbReference type="OrthoDB" id="6270329at2759"/>
<evidence type="ECO:0000256" key="9">
    <source>
        <dbReference type="ARBA" id="ARBA00022833"/>
    </source>
</evidence>
<comment type="subcellular location">
    <subcellularLocation>
        <location evidence="2">Endomembrane system</location>
    </subcellularLocation>
</comment>
<evidence type="ECO:0000259" key="13">
    <source>
        <dbReference type="PROSITE" id="PS50089"/>
    </source>
</evidence>
<evidence type="ECO:0000256" key="8">
    <source>
        <dbReference type="ARBA" id="ARBA00022786"/>
    </source>
</evidence>
<dbReference type="SUPFAM" id="SSF57850">
    <property type="entry name" value="RING/U-box"/>
    <property type="match status" value="1"/>
</dbReference>
<dbReference type="GO" id="GO:0061630">
    <property type="term" value="F:ubiquitin protein ligase activity"/>
    <property type="evidence" value="ECO:0007669"/>
    <property type="project" value="UniProtKB-EC"/>
</dbReference>
<evidence type="ECO:0000313" key="15">
    <source>
        <dbReference type="Proteomes" id="UP000825935"/>
    </source>
</evidence>
<dbReference type="AlphaFoldDB" id="A0A8T2TYJ9"/>
<dbReference type="InterPro" id="IPR001841">
    <property type="entry name" value="Znf_RING"/>
</dbReference>
<dbReference type="InterPro" id="IPR013083">
    <property type="entry name" value="Znf_RING/FYVE/PHD"/>
</dbReference>
<dbReference type="GO" id="GO:0006511">
    <property type="term" value="P:ubiquitin-dependent protein catabolic process"/>
    <property type="evidence" value="ECO:0007669"/>
    <property type="project" value="InterPro"/>
</dbReference>
<reference evidence="14" key="1">
    <citation type="submission" date="2021-08" db="EMBL/GenBank/DDBJ databases">
        <title>WGS assembly of Ceratopteris richardii.</title>
        <authorList>
            <person name="Marchant D.B."/>
            <person name="Chen G."/>
            <person name="Jenkins J."/>
            <person name="Shu S."/>
            <person name="Leebens-Mack J."/>
            <person name="Grimwood J."/>
            <person name="Schmutz J."/>
            <person name="Soltis P."/>
            <person name="Soltis D."/>
            <person name="Chen Z.-H."/>
        </authorList>
    </citation>
    <scope>NUCLEOTIDE SEQUENCE</scope>
    <source>
        <strain evidence="14">Whitten #5841</strain>
        <tissue evidence="14">Leaf</tissue>
    </source>
</reference>
<evidence type="ECO:0000256" key="4">
    <source>
        <dbReference type="ARBA" id="ARBA00012483"/>
    </source>
</evidence>
<dbReference type="Proteomes" id="UP000825935">
    <property type="component" value="Chromosome 10"/>
</dbReference>
<dbReference type="GO" id="GO:0008270">
    <property type="term" value="F:zinc ion binding"/>
    <property type="evidence" value="ECO:0007669"/>
    <property type="project" value="UniProtKB-KW"/>
</dbReference>
<feature type="transmembrane region" description="Helical" evidence="12">
    <location>
        <begin position="193"/>
        <end position="211"/>
    </location>
</feature>
<evidence type="ECO:0000256" key="1">
    <source>
        <dbReference type="ARBA" id="ARBA00000900"/>
    </source>
</evidence>